<dbReference type="Pfam" id="PF15077">
    <property type="entry name" value="MAJIN"/>
    <property type="match status" value="1"/>
</dbReference>
<feature type="compositionally biased region" description="Polar residues" evidence="1">
    <location>
        <begin position="585"/>
        <end position="595"/>
    </location>
</feature>
<reference evidence="2 3" key="1">
    <citation type="submission" date="2024-11" db="EMBL/GenBank/DDBJ databases">
        <title>Chromosome-level genome assembly of the freshwater bivalve Anodonta woodiana.</title>
        <authorList>
            <person name="Chen X."/>
        </authorList>
    </citation>
    <scope>NUCLEOTIDE SEQUENCE [LARGE SCALE GENOMIC DNA]</scope>
    <source>
        <strain evidence="2">MN2024</strain>
        <tissue evidence="2">Gills</tissue>
    </source>
</reference>
<feature type="region of interest" description="Disordered" evidence="1">
    <location>
        <begin position="230"/>
        <end position="286"/>
    </location>
</feature>
<dbReference type="Proteomes" id="UP001634394">
    <property type="component" value="Unassembled WGS sequence"/>
</dbReference>
<feature type="compositionally biased region" description="Low complexity" evidence="1">
    <location>
        <begin position="645"/>
        <end position="660"/>
    </location>
</feature>
<feature type="compositionally biased region" description="Low complexity" evidence="1">
    <location>
        <begin position="249"/>
        <end position="266"/>
    </location>
</feature>
<feature type="compositionally biased region" description="Polar residues" evidence="1">
    <location>
        <begin position="661"/>
        <end position="670"/>
    </location>
</feature>
<feature type="compositionally biased region" description="Polar residues" evidence="1">
    <location>
        <begin position="151"/>
        <end position="167"/>
    </location>
</feature>
<dbReference type="EMBL" id="JBJQND010000011">
    <property type="protein sequence ID" value="KAL3861159.1"/>
    <property type="molecule type" value="Genomic_DNA"/>
</dbReference>
<feature type="region of interest" description="Disordered" evidence="1">
    <location>
        <begin position="432"/>
        <end position="470"/>
    </location>
</feature>
<name>A0ABD3VHV0_SINWO</name>
<organism evidence="2 3">
    <name type="scientific">Sinanodonta woodiana</name>
    <name type="common">Chinese pond mussel</name>
    <name type="synonym">Anodonta woodiana</name>
    <dbReference type="NCBI Taxonomy" id="1069815"/>
    <lineage>
        <taxon>Eukaryota</taxon>
        <taxon>Metazoa</taxon>
        <taxon>Spiralia</taxon>
        <taxon>Lophotrochozoa</taxon>
        <taxon>Mollusca</taxon>
        <taxon>Bivalvia</taxon>
        <taxon>Autobranchia</taxon>
        <taxon>Heteroconchia</taxon>
        <taxon>Palaeoheterodonta</taxon>
        <taxon>Unionida</taxon>
        <taxon>Unionoidea</taxon>
        <taxon>Unionidae</taxon>
        <taxon>Unioninae</taxon>
        <taxon>Sinanodonta</taxon>
    </lineage>
</organism>
<dbReference type="PANTHER" id="PTHR35824:SF1">
    <property type="entry name" value="MEMBRANE-ANCHORED JUNCTION PROTEIN"/>
    <property type="match status" value="1"/>
</dbReference>
<evidence type="ECO:0000313" key="3">
    <source>
        <dbReference type="Proteomes" id="UP001634394"/>
    </source>
</evidence>
<protein>
    <submittedName>
        <fullName evidence="2">Uncharacterized protein</fullName>
    </submittedName>
</protein>
<gene>
    <name evidence="2" type="ORF">ACJMK2_007224</name>
</gene>
<evidence type="ECO:0000313" key="2">
    <source>
        <dbReference type="EMBL" id="KAL3861159.1"/>
    </source>
</evidence>
<dbReference type="InterPro" id="IPR027816">
    <property type="entry name" value="MAJIN"/>
</dbReference>
<accession>A0ABD3VHV0</accession>
<feature type="region of interest" description="Disordered" evidence="1">
    <location>
        <begin position="149"/>
        <end position="188"/>
    </location>
</feature>
<dbReference type="PANTHER" id="PTHR35824">
    <property type="entry name" value="MEMBRANE-ANCHORED JUNCTION PROTEIN MAJIN"/>
    <property type="match status" value="1"/>
</dbReference>
<feature type="compositionally biased region" description="Polar residues" evidence="1">
    <location>
        <begin position="563"/>
        <end position="573"/>
    </location>
</feature>
<evidence type="ECO:0000256" key="1">
    <source>
        <dbReference type="SAM" id="MobiDB-lite"/>
    </source>
</evidence>
<feature type="region of interest" description="Disordered" evidence="1">
    <location>
        <begin position="645"/>
        <end position="670"/>
    </location>
</feature>
<feature type="compositionally biased region" description="Basic and acidic residues" evidence="1">
    <location>
        <begin position="574"/>
        <end position="584"/>
    </location>
</feature>
<proteinExistence type="predicted"/>
<keyword evidence="3" id="KW-1185">Reference proteome</keyword>
<comment type="caution">
    <text evidence="2">The sequence shown here is derived from an EMBL/GenBank/DDBJ whole genome shotgun (WGS) entry which is preliminary data.</text>
</comment>
<dbReference type="AlphaFoldDB" id="A0ABD3VHV0"/>
<feature type="region of interest" description="Disordered" evidence="1">
    <location>
        <begin position="541"/>
        <end position="623"/>
    </location>
</feature>
<feature type="compositionally biased region" description="Basic and acidic residues" evidence="1">
    <location>
        <begin position="168"/>
        <end position="184"/>
    </location>
</feature>
<sequence>MPLNTYPFLKDDTRLILHKDTVYKVKVKCVDSEVIKNLNFPFTEQDAHHQIEQVLRAVFYADERNLEIKPVLTEHLLITPVKVPWKAARHFGFKKDDTELKTFPFVFEIDVRVHDEIVENVRKATTKFAKRDDKKDILFQSRSIKNGIEKQMNNVSSTAEPSTSNTVLERDETGRFHRMIDGNRNKSPQEQLTTIECVKKYKEILQKAQSNTGTHKNSDDQEIHFHYTAEAAVSPSNMKSEGGSETLKQSSQTQRSSQSNDKSSQSPCKREITPQRRKSERIHLPKKLRDEESVIMKKDGIAWRKEDKTINLADISKGDADLEMEKSEKPEIHRLSRKRHFDEKSTENEKALSVIMNKSKRTSQSSRNDVTENLTPVSDSYLEQERHIAKRLRSVDQSEKHSLPFKMSHINDSSTRDKVLVGVGKNQFELQGHKAKSVHNKNPIETNSSTSSSVVSEDIKRKRKENSGVQGKVVLKNVTESAQRIQTRSHRIAELNATKVTEKRLVTLKKVHKIKAQSKSEETNTFSFGLHRCDEDVNAQSAISPRISHVRPFKSTKSEEKQNPSGSPVQNARNLDRQVLDENVHPSTSQQAQRTRGQERQIGGETDRLLNMSLRNPSERRISNRRSLDRYMIEREELEETLKLQQLAQSTSPRRSPRTSAKTSIASRRQSSGLWDMMDTFLTPVKKFFKS</sequence>